<dbReference type="AlphaFoldDB" id="A0A8I0MKN4"/>
<name>A0A8I0MKN4_CITAM</name>
<protein>
    <submittedName>
        <fullName evidence="2">YtfJ family protein</fullName>
    </submittedName>
</protein>
<dbReference type="Pfam" id="PF09695">
    <property type="entry name" value="YtfJ_HI0045"/>
    <property type="match status" value="1"/>
</dbReference>
<dbReference type="Proteomes" id="UP000656723">
    <property type="component" value="Unassembled WGS sequence"/>
</dbReference>
<organism evidence="2 3">
    <name type="scientific">Citrobacter amalonaticus</name>
    <dbReference type="NCBI Taxonomy" id="35703"/>
    <lineage>
        <taxon>Bacteria</taxon>
        <taxon>Pseudomonadati</taxon>
        <taxon>Pseudomonadota</taxon>
        <taxon>Gammaproteobacteria</taxon>
        <taxon>Enterobacterales</taxon>
        <taxon>Enterobacteriaceae</taxon>
        <taxon>Citrobacter</taxon>
    </lineage>
</organism>
<feature type="chain" id="PRO_5034471610" evidence="1">
    <location>
        <begin position="21"/>
        <end position="190"/>
    </location>
</feature>
<feature type="signal peptide" evidence="1">
    <location>
        <begin position="1"/>
        <end position="20"/>
    </location>
</feature>
<dbReference type="InterPro" id="IPR006513">
    <property type="entry name" value="YtfJ_HI0045"/>
</dbReference>
<accession>A0A8I0MKN4</accession>
<sequence>MLLRRLLMISLLLSPWLASAHNFVDGQPVKPIVITDRGELLLDNRDTFSYRTWNSGELAGKVRIVQYIAGRKSAKKKNAMLIKAVKAANFPPDRFQPTTIVNTDDVIFGSGFFVLGKIEKNKRRYPWAQFIIDSSGLGRRTWQLNEMSSTILVLDKEGRVLWAKDGDLTPKEVHQVIAMVQKMVNESPGQ</sequence>
<evidence type="ECO:0000313" key="2">
    <source>
        <dbReference type="EMBL" id="MBE0128763.1"/>
    </source>
</evidence>
<dbReference type="EMBL" id="VKME01000009">
    <property type="protein sequence ID" value="MBE0128763.1"/>
    <property type="molecule type" value="Genomic_DNA"/>
</dbReference>
<comment type="caution">
    <text evidence="2">The sequence shown here is derived from an EMBL/GenBank/DDBJ whole genome shotgun (WGS) entry which is preliminary data.</text>
</comment>
<proteinExistence type="predicted"/>
<gene>
    <name evidence="2" type="ORF">FOT72_12270</name>
</gene>
<evidence type="ECO:0000256" key="1">
    <source>
        <dbReference type="SAM" id="SignalP"/>
    </source>
</evidence>
<evidence type="ECO:0000313" key="3">
    <source>
        <dbReference type="Proteomes" id="UP000656723"/>
    </source>
</evidence>
<dbReference type="RefSeq" id="WP_192478567.1">
    <property type="nucleotide sequence ID" value="NZ_JALJXR010000001.1"/>
</dbReference>
<keyword evidence="1" id="KW-0732">Signal</keyword>
<reference evidence="2" key="1">
    <citation type="submission" date="2019-07" db="EMBL/GenBank/DDBJ databases">
        <title>KPC-2 carbapenem resistent Enterobacterales isolates from Germany.</title>
        <authorList>
            <person name="Yao Y."/>
            <person name="Falgenhauer L."/>
            <person name="Imirzalioglu C."/>
            <person name="Chakraborty T."/>
        </authorList>
    </citation>
    <scope>NUCLEOTIDE SEQUENCE</scope>
    <source>
        <strain evidence="2">CA13304</strain>
    </source>
</reference>
<dbReference type="NCBIfam" id="TIGR01626">
    <property type="entry name" value="ytfJ_HI0045"/>
    <property type="match status" value="1"/>
</dbReference>